<organism evidence="2 3">
    <name type="scientific">Thermoanaerobacter kivui</name>
    <name type="common">Acetogenium kivui</name>
    <dbReference type="NCBI Taxonomy" id="2325"/>
    <lineage>
        <taxon>Bacteria</taxon>
        <taxon>Bacillati</taxon>
        <taxon>Bacillota</taxon>
        <taxon>Clostridia</taxon>
        <taxon>Thermoanaerobacterales</taxon>
        <taxon>Thermoanaerobacteraceae</taxon>
        <taxon>Thermoanaerobacter</taxon>
    </lineage>
</organism>
<evidence type="ECO:0000313" key="2">
    <source>
        <dbReference type="EMBL" id="AIS52355.1"/>
    </source>
</evidence>
<evidence type="ECO:0000313" key="3">
    <source>
        <dbReference type="Proteomes" id="UP000029669"/>
    </source>
</evidence>
<accession>A0A097ARB3</accession>
<dbReference type="AlphaFoldDB" id="A0A097ARB3"/>
<dbReference type="HOGENOM" id="CLU_109845_0_0_9"/>
<dbReference type="InterPro" id="IPR025746">
    <property type="entry name" value="PilX_N_dom"/>
</dbReference>
<reference evidence="3" key="1">
    <citation type="journal article" date="2015" name="Genome Announc.">
        <title>Whole-Genome Sequences of 80 Environmental and Clinical Isolates of Burkholderia pseudomallei.</title>
        <authorList>
            <person name="Johnson S.L."/>
            <person name="Baker A.L."/>
            <person name="Chain P.S."/>
            <person name="Currie B.J."/>
            <person name="Daligault H.E."/>
            <person name="Davenport K.W."/>
            <person name="Davis C.B."/>
            <person name="Inglis T.J."/>
            <person name="Kaestli M."/>
            <person name="Koren S."/>
            <person name="Mayo M."/>
            <person name="Merritt A.J."/>
            <person name="Price E.P."/>
            <person name="Sarovich D.S."/>
            <person name="Warner J."/>
            <person name="Rosovitz M.J."/>
        </authorList>
    </citation>
    <scope>NUCLEOTIDE SEQUENCE [LARGE SCALE GENOMIC DNA]</scope>
    <source>
        <strain evidence="3">DSM 2030</strain>
    </source>
</reference>
<dbReference type="EMBL" id="CP009170">
    <property type="protein sequence ID" value="AIS52355.1"/>
    <property type="molecule type" value="Genomic_DNA"/>
</dbReference>
<feature type="domain" description="Type 4 fimbrial biogenesis protein PilX N-terminal" evidence="1">
    <location>
        <begin position="5"/>
        <end position="55"/>
    </location>
</feature>
<evidence type="ECO:0000259" key="1">
    <source>
        <dbReference type="Pfam" id="PF14341"/>
    </source>
</evidence>
<dbReference type="eggNOG" id="COG4726">
    <property type="taxonomic scope" value="Bacteria"/>
</dbReference>
<proteinExistence type="predicted"/>
<dbReference type="Pfam" id="PF14341">
    <property type="entry name" value="PilX_N"/>
    <property type="match status" value="1"/>
</dbReference>
<dbReference type="RefSeq" id="WP_049685125.1">
    <property type="nucleotide sequence ID" value="NZ_CP009170.1"/>
</dbReference>
<dbReference type="STRING" id="2325.TKV_c11840"/>
<keyword evidence="3" id="KW-1185">Reference proteome</keyword>
<gene>
    <name evidence="2" type="ORF">TKV_c11840</name>
</gene>
<protein>
    <submittedName>
        <fullName evidence="2">PilX-like protein</fullName>
    </submittedName>
</protein>
<sequence>MFNDRGSALIFTLMVILILTVLAVAILEVTITNYKISHAYANSISATYAAEAGLERVKNEFTIALSDAYQGKGKGKGKGEFWINVVENKNTTKIQYKQNAKNLLSESFGLDIPLGEWISLGDAGQEYKIDSIEIDPPSSEAFENEGEQVLTYKVRAWTEGRMNKIVRYGYAEITFNINVNITKMGDDKSANSKVILSGNTSQSPPIVDKWTIDSIPQTQ</sequence>
<name>A0A097ARB3_THEKI</name>
<dbReference type="KEGG" id="tki:TKV_c11840"/>
<dbReference type="Proteomes" id="UP000029669">
    <property type="component" value="Chromosome"/>
</dbReference>